<dbReference type="GO" id="GO:0005737">
    <property type="term" value="C:cytoplasm"/>
    <property type="evidence" value="ECO:0007669"/>
    <property type="project" value="UniProtKB-SubCell"/>
</dbReference>
<dbReference type="InterPro" id="IPR020568">
    <property type="entry name" value="Ribosomal_Su5_D2-typ_SF"/>
</dbReference>
<dbReference type="SUPFAM" id="SSF54495">
    <property type="entry name" value="UBC-like"/>
    <property type="match status" value="1"/>
</dbReference>
<feature type="domain" description="RWD" evidence="7">
    <location>
        <begin position="9"/>
        <end position="102"/>
    </location>
</feature>
<accession>A0ABD6E8X0</accession>
<dbReference type="Proteomes" id="UP001608902">
    <property type="component" value="Unassembled WGS sequence"/>
</dbReference>
<proteinExistence type="inferred from homology"/>
<dbReference type="InterPro" id="IPR001498">
    <property type="entry name" value="Impact_N"/>
</dbReference>
<keyword evidence="3" id="KW-0963">Cytoplasm</keyword>
<keyword evidence="6" id="KW-0346">Stress response</keyword>
<evidence type="ECO:0000256" key="5">
    <source>
        <dbReference type="ARBA" id="ARBA00022845"/>
    </source>
</evidence>
<dbReference type="EMBL" id="JBGFUD010001327">
    <property type="protein sequence ID" value="MFH4976120.1"/>
    <property type="molecule type" value="Genomic_DNA"/>
</dbReference>
<name>A0ABD6E8X0_9BILA</name>
<dbReference type="Pfam" id="PF01205">
    <property type="entry name" value="Impact_N"/>
    <property type="match status" value="1"/>
</dbReference>
<evidence type="ECO:0000313" key="9">
    <source>
        <dbReference type="Proteomes" id="UP001608902"/>
    </source>
</evidence>
<dbReference type="Gene3D" id="3.30.230.30">
    <property type="entry name" value="Impact, N-terminal domain"/>
    <property type="match status" value="1"/>
</dbReference>
<dbReference type="InterPro" id="IPR016135">
    <property type="entry name" value="UBQ-conjugating_enzyme/RWD"/>
</dbReference>
<protein>
    <recommendedName>
        <fullName evidence="7">RWD domain-containing protein</fullName>
    </recommendedName>
</protein>
<dbReference type="SMART" id="SM00591">
    <property type="entry name" value="RWD"/>
    <property type="match status" value="1"/>
</dbReference>
<evidence type="ECO:0000259" key="7">
    <source>
        <dbReference type="PROSITE" id="PS50908"/>
    </source>
</evidence>
<keyword evidence="9" id="KW-1185">Reference proteome</keyword>
<sequence length="267" mass="30356">MEERSPQLDEIQSIEAIFGDLIHLESTSRINVQFERGVQLTIDLPPDYPERSPPIFELSGPELSITQRTEISNSLQDIFVKNLGQPILFEWIEYMNRYISENCVEARLCDECDDTNSYDAACSAEAVDFSSSHNLVCPEIVSGDILRDRKSTFQAHLAPLETKQQVNIVLNKLKENGKIARATHNMYAWVLEEQKNGNVIRFHDCEDDGEHGAGAKLLHLLELMKAKNVIVIVTRWYGGIHLGPDRFRHICNIARKILVDCGYSNRS</sequence>
<dbReference type="PANTHER" id="PTHR16301:SF25">
    <property type="entry name" value="PROTEIN IMPACT"/>
    <property type="match status" value="1"/>
</dbReference>
<comment type="caution">
    <text evidence="8">The sequence shown here is derived from an EMBL/GenBank/DDBJ whole genome shotgun (WGS) entry which is preliminary data.</text>
</comment>
<organism evidence="8 9">
    <name type="scientific">Gnathostoma spinigerum</name>
    <dbReference type="NCBI Taxonomy" id="75299"/>
    <lineage>
        <taxon>Eukaryota</taxon>
        <taxon>Metazoa</taxon>
        <taxon>Ecdysozoa</taxon>
        <taxon>Nematoda</taxon>
        <taxon>Chromadorea</taxon>
        <taxon>Rhabditida</taxon>
        <taxon>Spirurina</taxon>
        <taxon>Gnathostomatomorpha</taxon>
        <taxon>Gnathostomatoidea</taxon>
        <taxon>Gnathostomatidae</taxon>
        <taxon>Gnathostoma</taxon>
    </lineage>
</organism>
<keyword evidence="4" id="KW-0678">Repressor</keyword>
<keyword evidence="5" id="KW-0810">Translation regulation</keyword>
<evidence type="ECO:0000313" key="8">
    <source>
        <dbReference type="EMBL" id="MFH4976120.1"/>
    </source>
</evidence>
<dbReference type="GO" id="GO:0006417">
    <property type="term" value="P:regulation of translation"/>
    <property type="evidence" value="ECO:0007669"/>
    <property type="project" value="UniProtKB-KW"/>
</dbReference>
<evidence type="ECO:0000256" key="2">
    <source>
        <dbReference type="ARBA" id="ARBA00007665"/>
    </source>
</evidence>
<evidence type="ECO:0000256" key="6">
    <source>
        <dbReference type="ARBA" id="ARBA00023016"/>
    </source>
</evidence>
<evidence type="ECO:0000256" key="4">
    <source>
        <dbReference type="ARBA" id="ARBA00022491"/>
    </source>
</evidence>
<evidence type="ECO:0000256" key="1">
    <source>
        <dbReference type="ARBA" id="ARBA00004496"/>
    </source>
</evidence>
<dbReference type="Pfam" id="PF05773">
    <property type="entry name" value="RWD"/>
    <property type="match status" value="1"/>
</dbReference>
<evidence type="ECO:0000256" key="3">
    <source>
        <dbReference type="ARBA" id="ARBA00022490"/>
    </source>
</evidence>
<dbReference type="InterPro" id="IPR036956">
    <property type="entry name" value="Impact_N_sf"/>
</dbReference>
<reference evidence="8 9" key="1">
    <citation type="submission" date="2024-08" db="EMBL/GenBank/DDBJ databases">
        <title>Gnathostoma spinigerum genome.</title>
        <authorList>
            <person name="Gonzalez-Bertolin B."/>
            <person name="Monzon S."/>
            <person name="Zaballos A."/>
            <person name="Jimenez P."/>
            <person name="Dekumyoy P."/>
            <person name="Varona S."/>
            <person name="Cuesta I."/>
            <person name="Sumanam S."/>
            <person name="Adisakwattana P."/>
            <person name="Gasser R.B."/>
            <person name="Hernandez-Gonzalez A."/>
            <person name="Young N.D."/>
            <person name="Perteguer M.J."/>
        </authorList>
    </citation>
    <scope>NUCLEOTIDE SEQUENCE [LARGE SCALE GENOMIC DNA]</scope>
    <source>
        <strain evidence="8">AL3</strain>
        <tissue evidence="8">Liver</tissue>
    </source>
</reference>
<dbReference type="PANTHER" id="PTHR16301">
    <property type="entry name" value="IMPACT-RELATED"/>
    <property type="match status" value="1"/>
</dbReference>
<dbReference type="AlphaFoldDB" id="A0ABD6E8X0"/>
<dbReference type="CDD" id="cd23821">
    <property type="entry name" value="RWD_IMPACT"/>
    <property type="match status" value="1"/>
</dbReference>
<comment type="similarity">
    <text evidence="2">Belongs to the IMPACT family.</text>
</comment>
<gene>
    <name evidence="8" type="ORF">AB6A40_002829</name>
</gene>
<comment type="subcellular location">
    <subcellularLocation>
        <location evidence="1">Cytoplasm</location>
    </subcellularLocation>
</comment>
<dbReference type="PROSITE" id="PS50908">
    <property type="entry name" value="RWD"/>
    <property type="match status" value="1"/>
</dbReference>
<dbReference type="InterPro" id="IPR006575">
    <property type="entry name" value="RWD_dom"/>
</dbReference>
<dbReference type="InterPro" id="IPR023582">
    <property type="entry name" value="Impact"/>
</dbReference>
<dbReference type="SUPFAM" id="SSF54211">
    <property type="entry name" value="Ribosomal protein S5 domain 2-like"/>
    <property type="match status" value="1"/>
</dbReference>
<dbReference type="Gene3D" id="3.10.110.10">
    <property type="entry name" value="Ubiquitin Conjugating Enzyme"/>
    <property type="match status" value="1"/>
</dbReference>